<reference evidence="1" key="1">
    <citation type="submission" date="2024-06" db="EMBL/GenBank/DDBJ databases">
        <title>Vaginal Lactobacillus fatty acid response mechanisms reveal a metabolite-targeted strategy for bacterial vaginosis treatment.</title>
        <authorList>
            <person name="Zhu M."/>
            <person name="Blainey P.C."/>
            <person name="Bloom S.M."/>
            <person name="Kwon D.S."/>
        </authorList>
    </citation>
    <scope>NUCLEOTIDE SEQUENCE</scope>
    <source>
        <strain evidence="1">194_F1_1</strain>
    </source>
</reference>
<evidence type="ECO:0000313" key="2">
    <source>
        <dbReference type="Proteomes" id="UP001434419"/>
    </source>
</evidence>
<accession>A0ABV2BCK5</accession>
<dbReference type="RefSeq" id="WP_133476433.1">
    <property type="nucleotide sequence ID" value="NZ_JBETVU010000013.1"/>
</dbReference>
<evidence type="ECO:0000313" key="1">
    <source>
        <dbReference type="EMBL" id="MES5150958.1"/>
    </source>
</evidence>
<dbReference type="EMBL" id="JBETVU010000013">
    <property type="protein sequence ID" value="MES5150958.1"/>
    <property type="molecule type" value="Genomic_DNA"/>
</dbReference>
<comment type="caution">
    <text evidence="1">The sequence shown here is derived from an EMBL/GenBank/DDBJ whole genome shotgun (WGS) entry which is preliminary data.</text>
</comment>
<sequence>MMTMQYIYKDRTFELTEIMSESLTTLLDFHDLLVKFKDDISQLVGMQEEGRLLFMIMFGLKQSGGLIHDNYPIFIQPLVGNLINEMFQAIDICCVDLNEAGKINTEIKKQAITLLDQFDKVEIDRKYLSQLP</sequence>
<proteinExistence type="predicted"/>
<organism evidence="1 2">
    <name type="scientific">Lactobacillus crispatus</name>
    <dbReference type="NCBI Taxonomy" id="47770"/>
    <lineage>
        <taxon>Bacteria</taxon>
        <taxon>Bacillati</taxon>
        <taxon>Bacillota</taxon>
        <taxon>Bacilli</taxon>
        <taxon>Lactobacillales</taxon>
        <taxon>Lactobacillaceae</taxon>
        <taxon>Lactobacillus</taxon>
    </lineage>
</organism>
<protein>
    <submittedName>
        <fullName evidence="1">Uncharacterized protein</fullName>
    </submittedName>
</protein>
<keyword evidence="2" id="KW-1185">Reference proteome</keyword>
<dbReference type="Proteomes" id="UP001434419">
    <property type="component" value="Unassembled WGS sequence"/>
</dbReference>
<gene>
    <name evidence="1" type="ORF">ABVC42_14070</name>
</gene>
<name>A0ABV2BCK5_9LACO</name>